<protein>
    <submittedName>
        <fullName evidence="2">DUF4136 domain-containing protein</fullName>
    </submittedName>
</protein>
<evidence type="ECO:0000259" key="1">
    <source>
        <dbReference type="Pfam" id="PF13590"/>
    </source>
</evidence>
<evidence type="ECO:0000313" key="3">
    <source>
        <dbReference type="Proteomes" id="UP000292544"/>
    </source>
</evidence>
<dbReference type="Gene3D" id="3.30.160.670">
    <property type="match status" value="1"/>
</dbReference>
<dbReference type="InterPro" id="IPR025411">
    <property type="entry name" value="DUF4136"/>
</dbReference>
<feature type="domain" description="DUF4136" evidence="1">
    <location>
        <begin position="32"/>
        <end position="187"/>
    </location>
</feature>
<sequence length="188" mass="21638">MANNRLLSPLKWLVGLMLMMTLFACTSKPRTDVDYDTSYDFLQMKTYAWLAQPPEDAQTTSLHALRVQESVDAELSRRGMTLVDSEQADVLLAYHLVIDTKYNVDNYYSRWGYRSYHRDRVGGFGVSNTRVREYQVGTLLIDMIDPVKKQVIWRGSMSSRVKKNVAPEERDVIIRQSVVDILAPFPPL</sequence>
<name>A0ABY1WN71_9GAMM</name>
<dbReference type="PROSITE" id="PS51257">
    <property type="entry name" value="PROKAR_LIPOPROTEIN"/>
    <property type="match status" value="1"/>
</dbReference>
<dbReference type="Proteomes" id="UP000292544">
    <property type="component" value="Unassembled WGS sequence"/>
</dbReference>
<keyword evidence="3" id="KW-1185">Reference proteome</keyword>
<dbReference type="Pfam" id="PF13590">
    <property type="entry name" value="DUF4136"/>
    <property type="match status" value="1"/>
</dbReference>
<comment type="caution">
    <text evidence="2">The sequence shown here is derived from an EMBL/GenBank/DDBJ whole genome shotgun (WGS) entry which is preliminary data.</text>
</comment>
<organism evidence="2 3">
    <name type="scientific">Corallincola spongiicola</name>
    <dbReference type="NCBI Taxonomy" id="2520508"/>
    <lineage>
        <taxon>Bacteria</taxon>
        <taxon>Pseudomonadati</taxon>
        <taxon>Pseudomonadota</taxon>
        <taxon>Gammaproteobacteria</taxon>
        <taxon>Alteromonadales</taxon>
        <taxon>Psychromonadaceae</taxon>
        <taxon>Corallincola</taxon>
    </lineage>
</organism>
<proteinExistence type="predicted"/>
<gene>
    <name evidence="2" type="ORF">EXY25_12390</name>
</gene>
<dbReference type="RefSeq" id="WP_130567015.1">
    <property type="nucleotide sequence ID" value="NZ_SHLY01000004.1"/>
</dbReference>
<accession>A0ABY1WN71</accession>
<dbReference type="EMBL" id="SHLY01000004">
    <property type="protein sequence ID" value="TAA45004.1"/>
    <property type="molecule type" value="Genomic_DNA"/>
</dbReference>
<reference evidence="3" key="1">
    <citation type="submission" date="2019-02" db="EMBL/GenBank/DDBJ databases">
        <title>Draft genome sequence of Muricauda sp. 176CP4-71.</title>
        <authorList>
            <person name="Park J.-S."/>
        </authorList>
    </citation>
    <scope>NUCLEOTIDE SEQUENCE [LARGE SCALE GENOMIC DNA]</scope>
    <source>
        <strain evidence="3">176GS2-150</strain>
    </source>
</reference>
<evidence type="ECO:0000313" key="2">
    <source>
        <dbReference type="EMBL" id="TAA45004.1"/>
    </source>
</evidence>